<dbReference type="GO" id="GO:0006798">
    <property type="term" value="P:polyphosphate catabolic process"/>
    <property type="evidence" value="ECO:0007669"/>
    <property type="project" value="TreeGrafter"/>
</dbReference>
<evidence type="ECO:0000256" key="12">
    <source>
        <dbReference type="PIRNR" id="PIRNR027093"/>
    </source>
</evidence>
<evidence type="ECO:0000256" key="5">
    <source>
        <dbReference type="ARBA" id="ARBA00022554"/>
    </source>
</evidence>
<dbReference type="Pfam" id="PF00149">
    <property type="entry name" value="Metallophos"/>
    <property type="match status" value="1"/>
</dbReference>
<dbReference type="CDD" id="cd00842">
    <property type="entry name" value="MPP_ASMase"/>
    <property type="match status" value="1"/>
</dbReference>
<evidence type="ECO:0000313" key="16">
    <source>
        <dbReference type="EMBL" id="KAB8271368.1"/>
    </source>
</evidence>
<evidence type="ECO:0000256" key="3">
    <source>
        <dbReference type="ARBA" id="ARBA00012459"/>
    </source>
</evidence>
<proteinExistence type="inferred from homology"/>
<keyword evidence="11" id="KW-0325">Glycoprotein</keyword>
<name>A0A5N6IYB8_9EURO</name>
<dbReference type="SUPFAM" id="SSF56300">
    <property type="entry name" value="Metallo-dependent phosphatases"/>
    <property type="match status" value="1"/>
</dbReference>
<dbReference type="InterPro" id="IPR004843">
    <property type="entry name" value="Calcineurin-like_PHP"/>
</dbReference>
<dbReference type="EMBL" id="ML732817">
    <property type="protein sequence ID" value="KAB8271368.1"/>
    <property type="molecule type" value="Genomic_DNA"/>
</dbReference>
<evidence type="ECO:0000256" key="1">
    <source>
        <dbReference type="ARBA" id="ARBA00004576"/>
    </source>
</evidence>
<dbReference type="PIRSF" id="PIRSF027093">
    <property type="entry name" value="EndopolyPtase_N1"/>
    <property type="match status" value="1"/>
</dbReference>
<feature type="chain" id="PRO_5025061416" description="Endopolyphosphatase" evidence="14">
    <location>
        <begin position="27"/>
        <end position="686"/>
    </location>
</feature>
<reference evidence="16 17" key="1">
    <citation type="submission" date="2019-04" db="EMBL/GenBank/DDBJ databases">
        <title>Fungal friends and foes A comparative genomics study of 23 Aspergillus species from section Flavi.</title>
        <authorList>
            <consortium name="DOE Joint Genome Institute"/>
            <person name="Kjaerbolling I."/>
            <person name="Vesth T.C."/>
            <person name="Frisvad J.C."/>
            <person name="Nybo J.L."/>
            <person name="Theobald S."/>
            <person name="Kildgaard S."/>
            <person name="Petersen T.I."/>
            <person name="Kuo A."/>
            <person name="Sato A."/>
            <person name="Lyhne E.K."/>
            <person name="Kogle M.E."/>
            <person name="Wiebenga A."/>
            <person name="Kun R.S."/>
            <person name="Lubbers R.J."/>
            <person name="Makela M.R."/>
            <person name="Barry K."/>
            <person name="Chovatia M."/>
            <person name="Clum A."/>
            <person name="Daum C."/>
            <person name="Haridas S."/>
            <person name="He G."/>
            <person name="LaButti K."/>
            <person name="Lipzen A."/>
            <person name="Mondo S."/>
            <person name="Pangilinan J."/>
            <person name="Riley R."/>
            <person name="Salamov A."/>
            <person name="Simmons B.A."/>
            <person name="Magnuson J.K."/>
            <person name="Henrissat B."/>
            <person name="Mortensen U.H."/>
            <person name="Larsen T.O."/>
            <person name="De vries R.P."/>
            <person name="Grigoriev I.V."/>
            <person name="Machida M."/>
            <person name="Baker S.E."/>
            <person name="Andersen M.R."/>
        </authorList>
    </citation>
    <scope>NUCLEOTIDE SEQUENCE [LARGE SCALE GENOMIC DNA]</scope>
    <source>
        <strain evidence="16 17">CBS 117635</strain>
    </source>
</reference>
<keyword evidence="6" id="KW-0812">Transmembrane</keyword>
<keyword evidence="17" id="KW-1185">Reference proteome</keyword>
<dbReference type="FunFam" id="3.60.21.10:FF:000082">
    <property type="entry name" value="Endopolyphosphatase"/>
    <property type="match status" value="1"/>
</dbReference>
<feature type="region of interest" description="Disordered" evidence="13">
    <location>
        <begin position="474"/>
        <end position="537"/>
    </location>
</feature>
<dbReference type="GO" id="GO:0000298">
    <property type="term" value="F:endopolyphosphatase activity"/>
    <property type="evidence" value="ECO:0007669"/>
    <property type="project" value="UniProtKB-EC"/>
</dbReference>
<dbReference type="AlphaFoldDB" id="A0A5N6IYB8"/>
<dbReference type="GO" id="GO:0005774">
    <property type="term" value="C:vacuolar membrane"/>
    <property type="evidence" value="ECO:0007669"/>
    <property type="project" value="UniProtKB-SubCell"/>
</dbReference>
<evidence type="ECO:0000256" key="8">
    <source>
        <dbReference type="ARBA" id="ARBA00022968"/>
    </source>
</evidence>
<evidence type="ECO:0000256" key="4">
    <source>
        <dbReference type="ARBA" id="ARBA00014458"/>
    </source>
</evidence>
<comment type="catalytic activity">
    <reaction evidence="12">
        <text>[phosphate](n+1) + n H2O = (n+1) phosphate + n H(+)</text>
        <dbReference type="Rhea" id="RHEA:22452"/>
        <dbReference type="Rhea" id="RHEA-COMP:14280"/>
        <dbReference type="ChEBI" id="CHEBI:15377"/>
        <dbReference type="ChEBI" id="CHEBI:15378"/>
        <dbReference type="ChEBI" id="CHEBI:16838"/>
        <dbReference type="ChEBI" id="CHEBI:43474"/>
        <dbReference type="EC" id="3.6.1.10"/>
    </reaction>
</comment>
<evidence type="ECO:0000256" key="6">
    <source>
        <dbReference type="ARBA" id="ARBA00022692"/>
    </source>
</evidence>
<feature type="compositionally biased region" description="Acidic residues" evidence="13">
    <location>
        <begin position="484"/>
        <end position="502"/>
    </location>
</feature>
<dbReference type="GO" id="GO:0000324">
    <property type="term" value="C:fungal-type vacuole"/>
    <property type="evidence" value="ECO:0007669"/>
    <property type="project" value="TreeGrafter"/>
</dbReference>
<comment type="similarity">
    <text evidence="2">Belongs to the endopolyphosphatase PPN1 family.</text>
</comment>
<evidence type="ECO:0000256" key="2">
    <source>
        <dbReference type="ARBA" id="ARBA00010399"/>
    </source>
</evidence>
<evidence type="ECO:0000256" key="9">
    <source>
        <dbReference type="ARBA" id="ARBA00022989"/>
    </source>
</evidence>
<evidence type="ECO:0000259" key="15">
    <source>
        <dbReference type="Pfam" id="PF00149"/>
    </source>
</evidence>
<feature type="signal peptide" evidence="14">
    <location>
        <begin position="1"/>
        <end position="26"/>
    </location>
</feature>
<keyword evidence="5 12" id="KW-0926">Vacuole</keyword>
<organism evidence="16 17">
    <name type="scientific">Aspergillus minisclerotigenes</name>
    <dbReference type="NCBI Taxonomy" id="656917"/>
    <lineage>
        <taxon>Eukaryota</taxon>
        <taxon>Fungi</taxon>
        <taxon>Dikarya</taxon>
        <taxon>Ascomycota</taxon>
        <taxon>Pezizomycotina</taxon>
        <taxon>Eurotiomycetes</taxon>
        <taxon>Eurotiomycetidae</taxon>
        <taxon>Eurotiales</taxon>
        <taxon>Aspergillaceae</taxon>
        <taxon>Aspergillus</taxon>
        <taxon>Aspergillus subgen. Circumdati</taxon>
    </lineage>
</organism>
<keyword evidence="14" id="KW-0732">Signal</keyword>
<feature type="region of interest" description="Disordered" evidence="13">
    <location>
        <begin position="640"/>
        <end position="661"/>
    </location>
</feature>
<feature type="compositionally biased region" description="Basic residues" evidence="13">
    <location>
        <begin position="651"/>
        <end position="661"/>
    </location>
</feature>
<keyword evidence="7 12" id="KW-0378">Hydrolase</keyword>
<dbReference type="InterPro" id="IPR012358">
    <property type="entry name" value="EndopolyPtase_N1"/>
</dbReference>
<evidence type="ECO:0000313" key="17">
    <source>
        <dbReference type="Proteomes" id="UP000326289"/>
    </source>
</evidence>
<sequence length="686" mass="77846">MVWKEIPMLPILLFPIVSTLIGSVLAIPISDQQPLGNQLWHSNGNLYSIDKPPGSSSSRGLTGRFLHITDLHPDSHYKTGRSVDEDDACHWGKGPAGYFGAEGSECDSPFTLINETFRWIEKNLKGDIDFVIWTGDSARHDNDERIPRTEEEVSAMNEIIAGKFIDTFKEGSSRTPSIPIVPTLGNNDFMPHNIFNDGPNRWTKKFVDIWAKFIPEHQRHTFVEGGWFTSEVVPNRLAVISLNTMYFFDSNSAVDGCSAKSQPGFEHMEWLRVQLQLLRSRDMKAILIGHVPPARSGSKRSWDETCWQKYTLWVQQYRDIIVGTAYGHMNIDHFMLQDSHKVDILDASKDSASLAISADTSPLVSIQSRQSYLVDLREDWSKMPSPPPGMPALHELFEDSSTEHTEDADPEVLVANKKKRKFLKKIGGPWAERYSVSLVSASVVPNYFPSLRVVEYNISGLDDATTWAETLDQDTAVASPSSDVIDDDAVVDDDDDDDDDAFIEQKKKGKKKKKKKKQPHFKVPKPPSSSAPPGPAYSNQPFTWLGYTQYFANLSKINEHMTNSREVAGDSINPTDTEVNEVRETSHNDNAFVFEVEYDTRNDPIYKMKDLTVRSFFELATRIAKESSKKNDFLADSTNVDDYDDDDFERQKKKKKKKHQNKVWRTFFERAFVGYLDSDDLDDLSE</sequence>
<dbReference type="InterPro" id="IPR029052">
    <property type="entry name" value="Metallo-depent_PP-like"/>
</dbReference>
<evidence type="ECO:0000256" key="14">
    <source>
        <dbReference type="SAM" id="SignalP"/>
    </source>
</evidence>
<keyword evidence="8" id="KW-0735">Signal-anchor</keyword>
<dbReference type="PANTHER" id="PTHR10340">
    <property type="entry name" value="SPHINGOMYELIN PHOSPHODIESTERASE"/>
    <property type="match status" value="1"/>
</dbReference>
<feature type="compositionally biased region" description="Pro residues" evidence="13">
    <location>
        <begin position="524"/>
        <end position="535"/>
    </location>
</feature>
<protein>
    <recommendedName>
        <fullName evidence="4 12">Endopolyphosphatase</fullName>
        <ecNumber evidence="3 12">3.6.1.10</ecNumber>
    </recommendedName>
</protein>
<dbReference type="EC" id="3.6.1.10" evidence="3 12"/>
<feature type="compositionally biased region" description="Basic residues" evidence="13">
    <location>
        <begin position="507"/>
        <end position="523"/>
    </location>
</feature>
<comment type="function">
    <text evidence="12">Catalyzes the hydrolysis of inorganic polyphosphate (polyP) chains of many hundreds of phosphate residues into shorter lengths.</text>
</comment>
<keyword evidence="9" id="KW-1133">Transmembrane helix</keyword>
<feature type="domain" description="Calcineurin-like phosphoesterase" evidence="15">
    <location>
        <begin position="64"/>
        <end position="308"/>
    </location>
</feature>
<dbReference type="Gene3D" id="3.60.21.10">
    <property type="match status" value="1"/>
</dbReference>
<gene>
    <name evidence="16" type="ORF">BDV30DRAFT_213632</name>
</gene>
<evidence type="ECO:0000256" key="11">
    <source>
        <dbReference type="ARBA" id="ARBA00023180"/>
    </source>
</evidence>
<accession>A0A5N6IYB8</accession>
<dbReference type="InterPro" id="IPR041805">
    <property type="entry name" value="ASMase/PPN1_MPP"/>
</dbReference>
<dbReference type="PANTHER" id="PTHR10340:SF55">
    <property type="entry name" value="ENDOPOLYPHOSPHATASE"/>
    <property type="match status" value="1"/>
</dbReference>
<evidence type="ECO:0000256" key="10">
    <source>
        <dbReference type="ARBA" id="ARBA00023136"/>
    </source>
</evidence>
<keyword evidence="10 12" id="KW-0472">Membrane</keyword>
<evidence type="ECO:0000256" key="7">
    <source>
        <dbReference type="ARBA" id="ARBA00022801"/>
    </source>
</evidence>
<evidence type="ECO:0000256" key="13">
    <source>
        <dbReference type="SAM" id="MobiDB-lite"/>
    </source>
</evidence>
<dbReference type="GO" id="GO:0004309">
    <property type="term" value="F:exopolyphosphatase activity"/>
    <property type="evidence" value="ECO:0007669"/>
    <property type="project" value="TreeGrafter"/>
</dbReference>
<dbReference type="Proteomes" id="UP000326289">
    <property type="component" value="Unassembled WGS sequence"/>
</dbReference>
<comment type="subcellular location">
    <subcellularLocation>
        <location evidence="1">Vacuole membrane</location>
        <topology evidence="1">Single-pass type II membrane protein</topology>
    </subcellularLocation>
</comment>
<dbReference type="GO" id="GO:0008081">
    <property type="term" value="F:phosphoric diester hydrolase activity"/>
    <property type="evidence" value="ECO:0007669"/>
    <property type="project" value="TreeGrafter"/>
</dbReference>